<organism evidence="2 3">
    <name type="scientific">Favolaschia claudopus</name>
    <dbReference type="NCBI Taxonomy" id="2862362"/>
    <lineage>
        <taxon>Eukaryota</taxon>
        <taxon>Fungi</taxon>
        <taxon>Dikarya</taxon>
        <taxon>Basidiomycota</taxon>
        <taxon>Agaricomycotina</taxon>
        <taxon>Agaricomycetes</taxon>
        <taxon>Agaricomycetidae</taxon>
        <taxon>Agaricales</taxon>
        <taxon>Marasmiineae</taxon>
        <taxon>Mycenaceae</taxon>
        <taxon>Favolaschia</taxon>
    </lineage>
</organism>
<name>A0AAW0A3Y7_9AGAR</name>
<evidence type="ECO:0000313" key="3">
    <source>
        <dbReference type="Proteomes" id="UP001362999"/>
    </source>
</evidence>
<proteinExistence type="predicted"/>
<feature type="compositionally biased region" description="Polar residues" evidence="1">
    <location>
        <begin position="200"/>
        <end position="212"/>
    </location>
</feature>
<evidence type="ECO:0000313" key="2">
    <source>
        <dbReference type="EMBL" id="KAK7000894.1"/>
    </source>
</evidence>
<gene>
    <name evidence="2" type="ORF">R3P38DRAFT_3218099</name>
</gene>
<dbReference type="AlphaFoldDB" id="A0AAW0A3Y7"/>
<feature type="region of interest" description="Disordered" evidence="1">
    <location>
        <begin position="200"/>
        <end position="235"/>
    </location>
</feature>
<protein>
    <submittedName>
        <fullName evidence="2">Uncharacterized protein</fullName>
    </submittedName>
</protein>
<accession>A0AAW0A3Y7</accession>
<dbReference type="EMBL" id="JAWWNJ010000086">
    <property type="protein sequence ID" value="KAK7000894.1"/>
    <property type="molecule type" value="Genomic_DNA"/>
</dbReference>
<evidence type="ECO:0000256" key="1">
    <source>
        <dbReference type="SAM" id="MobiDB-lite"/>
    </source>
</evidence>
<keyword evidence="3" id="KW-1185">Reference proteome</keyword>
<comment type="caution">
    <text evidence="2">The sequence shown here is derived from an EMBL/GenBank/DDBJ whole genome shotgun (WGS) entry which is preliminary data.</text>
</comment>
<reference evidence="2 3" key="1">
    <citation type="journal article" date="2024" name="J Genomics">
        <title>Draft genome sequencing and assembly of Favolaschia claudopus CIRM-BRFM 2984 isolated from oak limbs.</title>
        <authorList>
            <person name="Navarro D."/>
            <person name="Drula E."/>
            <person name="Chaduli D."/>
            <person name="Cazenave R."/>
            <person name="Ahrendt S."/>
            <person name="Wang J."/>
            <person name="Lipzen A."/>
            <person name="Daum C."/>
            <person name="Barry K."/>
            <person name="Grigoriev I.V."/>
            <person name="Favel A."/>
            <person name="Rosso M.N."/>
            <person name="Martin F."/>
        </authorList>
    </citation>
    <scope>NUCLEOTIDE SEQUENCE [LARGE SCALE GENOMIC DNA]</scope>
    <source>
        <strain evidence="2 3">CIRM-BRFM 2984</strain>
    </source>
</reference>
<sequence>MSELNPFGVFPSASFHPSALMTRPADLDAASLTNASGAQLDHWITAVNQALPKKALIKTGTVDVRRRRLADFFNIDLSSLPAAPSVGPVSRDAEINKRQWEHLRSLGAEWAEKDTAFRLVPEIPSTHLNQSLLPSIRSAIAETLARTGAASSLTSSASQQAEQPMDDETVQALLKSAADGDMQALVSLFKVQATLSGTSNTAITNPGLTTVQVTPTAPSVSLPTPPTTLPDSNSVMSSSSDSAILLSGNLAIEALKKADGLRDVIRQLENGDVARIRDLYGPKRGREANPLWNQNNLRGTINRRERVGKELRETFGGDKEKFFEFFTIPDDEQPAPAGKKRKNAKLGERLRPVRLVAEAIPHCERDLNAAKGSPEYQHNGEFLEELWERKWVGMNKWEIWRAIGKEDYPRN</sequence>
<feature type="compositionally biased region" description="Low complexity" evidence="1">
    <location>
        <begin position="213"/>
        <end position="222"/>
    </location>
</feature>
<dbReference type="Proteomes" id="UP001362999">
    <property type="component" value="Unassembled WGS sequence"/>
</dbReference>